<dbReference type="InterPro" id="IPR050110">
    <property type="entry name" value="Glyoxalase_II_hydrolase"/>
</dbReference>
<dbReference type="CDD" id="cd07723">
    <property type="entry name" value="hydroxyacylglutathione_hydrolase_MBL-fold"/>
    <property type="match status" value="1"/>
</dbReference>
<feature type="binding site" evidence="7">
    <location>
        <position position="57"/>
    </location>
    <ligand>
        <name>Zn(2+)</name>
        <dbReference type="ChEBI" id="CHEBI:29105"/>
        <label>2</label>
    </ligand>
</feature>
<organism evidence="9 10">
    <name type="scientific">Chitinivorax tropicus</name>
    <dbReference type="NCBI Taxonomy" id="714531"/>
    <lineage>
        <taxon>Bacteria</taxon>
        <taxon>Pseudomonadati</taxon>
        <taxon>Pseudomonadota</taxon>
        <taxon>Betaproteobacteria</taxon>
        <taxon>Chitinivorax</taxon>
    </lineage>
</organism>
<evidence type="ECO:0000313" key="10">
    <source>
        <dbReference type="Proteomes" id="UP000575898"/>
    </source>
</evidence>
<keyword evidence="4 7" id="KW-0479">Metal-binding</keyword>
<dbReference type="SMART" id="SM00849">
    <property type="entry name" value="Lactamase_B"/>
    <property type="match status" value="1"/>
</dbReference>
<comment type="cofactor">
    <cofactor evidence="7">
        <name>Zn(2+)</name>
        <dbReference type="ChEBI" id="CHEBI:29105"/>
    </cofactor>
    <text evidence="7">Binds 2 Zn(2+) ions per subunit.</text>
</comment>
<comment type="subunit">
    <text evidence="7">Monomer.</text>
</comment>
<keyword evidence="6 7" id="KW-0862">Zinc</keyword>
<dbReference type="EC" id="3.1.2.6" evidence="7"/>
<feature type="binding site" evidence="7">
    <location>
        <position position="111"/>
    </location>
    <ligand>
        <name>Zn(2+)</name>
        <dbReference type="ChEBI" id="CHEBI:29105"/>
        <label>1</label>
    </ligand>
</feature>
<comment type="similarity">
    <text evidence="3 7">Belongs to the metallo-beta-lactamase superfamily. Glyoxalase II family.</text>
</comment>
<dbReference type="HAMAP" id="MF_01374">
    <property type="entry name" value="Glyoxalase_2"/>
    <property type="match status" value="1"/>
</dbReference>
<comment type="pathway">
    <text evidence="2 7">Secondary metabolite metabolism; methylglyoxal degradation; (R)-lactate from methylglyoxal: step 2/2.</text>
</comment>
<dbReference type="InterPro" id="IPR036866">
    <property type="entry name" value="RibonucZ/Hydroxyglut_hydro"/>
</dbReference>
<dbReference type="Gene3D" id="3.60.15.10">
    <property type="entry name" value="Ribonuclease Z/Hydroxyacylglutathione hydrolase-like"/>
    <property type="match status" value="1"/>
</dbReference>
<dbReference type="PANTHER" id="PTHR43705:SF1">
    <property type="entry name" value="HYDROXYACYLGLUTATHIONE HYDROLASE GLOB"/>
    <property type="match status" value="1"/>
</dbReference>
<feature type="binding site" evidence="7">
    <location>
        <position position="128"/>
    </location>
    <ligand>
        <name>Zn(2+)</name>
        <dbReference type="ChEBI" id="CHEBI:29105"/>
        <label>1</label>
    </ligand>
</feature>
<feature type="binding site" evidence="7">
    <location>
        <position position="53"/>
    </location>
    <ligand>
        <name>Zn(2+)</name>
        <dbReference type="ChEBI" id="CHEBI:29105"/>
        <label>1</label>
    </ligand>
</feature>
<dbReference type="UniPathway" id="UPA00619">
    <property type="reaction ID" value="UER00676"/>
</dbReference>
<feature type="binding site" evidence="7">
    <location>
        <position position="166"/>
    </location>
    <ligand>
        <name>Zn(2+)</name>
        <dbReference type="ChEBI" id="CHEBI:29105"/>
        <label>2</label>
    </ligand>
</feature>
<dbReference type="GO" id="GO:0019243">
    <property type="term" value="P:methylglyoxal catabolic process to D-lactate via S-lactoyl-glutathione"/>
    <property type="evidence" value="ECO:0007669"/>
    <property type="project" value="UniProtKB-UniRule"/>
</dbReference>
<feature type="domain" description="Metallo-beta-lactamase" evidence="8">
    <location>
        <begin position="12"/>
        <end position="166"/>
    </location>
</feature>
<dbReference type="AlphaFoldDB" id="A0A840MRC6"/>
<comment type="function">
    <text evidence="7">Thiolesterase that catalyzes the hydrolysis of S-D-lactoyl-glutathione to form glutathione and D-lactic acid.</text>
</comment>
<dbReference type="SUPFAM" id="SSF56281">
    <property type="entry name" value="Metallo-hydrolase/oxidoreductase"/>
    <property type="match status" value="1"/>
</dbReference>
<evidence type="ECO:0000256" key="6">
    <source>
        <dbReference type="ARBA" id="ARBA00022833"/>
    </source>
</evidence>
<evidence type="ECO:0000256" key="3">
    <source>
        <dbReference type="ARBA" id="ARBA00006759"/>
    </source>
</evidence>
<feature type="binding site" evidence="7">
    <location>
        <position position="55"/>
    </location>
    <ligand>
        <name>Zn(2+)</name>
        <dbReference type="ChEBI" id="CHEBI:29105"/>
        <label>1</label>
    </ligand>
</feature>
<gene>
    <name evidence="7" type="primary">gloB</name>
    <name evidence="9" type="ORF">HNQ59_002965</name>
</gene>
<reference evidence="9 10" key="1">
    <citation type="submission" date="2020-08" db="EMBL/GenBank/DDBJ databases">
        <title>Genomic Encyclopedia of Type Strains, Phase IV (KMG-IV): sequencing the most valuable type-strain genomes for metagenomic binning, comparative biology and taxonomic classification.</title>
        <authorList>
            <person name="Goeker M."/>
        </authorList>
    </citation>
    <scope>NUCLEOTIDE SEQUENCE [LARGE SCALE GENOMIC DNA]</scope>
    <source>
        <strain evidence="9 10">DSM 27165</strain>
    </source>
</reference>
<feature type="binding site" evidence="7">
    <location>
        <position position="58"/>
    </location>
    <ligand>
        <name>Zn(2+)</name>
        <dbReference type="ChEBI" id="CHEBI:29105"/>
        <label>2</label>
    </ligand>
</feature>
<dbReference type="InterPro" id="IPR017782">
    <property type="entry name" value="Hydroxyacylglutathione_Hdrlase"/>
</dbReference>
<dbReference type="NCBIfam" id="TIGR03413">
    <property type="entry name" value="GSH_gloB"/>
    <property type="match status" value="1"/>
</dbReference>
<dbReference type="InterPro" id="IPR032282">
    <property type="entry name" value="HAGH_C"/>
</dbReference>
<accession>A0A840MRC6</accession>
<dbReference type="InterPro" id="IPR001279">
    <property type="entry name" value="Metallo-B-lactamas"/>
</dbReference>
<keyword evidence="10" id="KW-1185">Reference proteome</keyword>
<dbReference type="GO" id="GO:0046872">
    <property type="term" value="F:metal ion binding"/>
    <property type="evidence" value="ECO:0007669"/>
    <property type="project" value="UniProtKB-KW"/>
</dbReference>
<evidence type="ECO:0000259" key="8">
    <source>
        <dbReference type="SMART" id="SM00849"/>
    </source>
</evidence>
<dbReference type="EMBL" id="JACHHY010000019">
    <property type="protein sequence ID" value="MBB5019657.1"/>
    <property type="molecule type" value="Genomic_DNA"/>
</dbReference>
<name>A0A840MRC6_9PROT</name>
<dbReference type="Proteomes" id="UP000575898">
    <property type="component" value="Unassembled WGS sequence"/>
</dbReference>
<proteinExistence type="inferred from homology"/>
<dbReference type="PANTHER" id="PTHR43705">
    <property type="entry name" value="HYDROXYACYLGLUTATHIONE HYDROLASE"/>
    <property type="match status" value="1"/>
</dbReference>
<evidence type="ECO:0000256" key="7">
    <source>
        <dbReference type="HAMAP-Rule" id="MF_01374"/>
    </source>
</evidence>
<dbReference type="RefSeq" id="WP_184040884.1">
    <property type="nucleotide sequence ID" value="NZ_JACHHY010000019.1"/>
</dbReference>
<evidence type="ECO:0000256" key="4">
    <source>
        <dbReference type="ARBA" id="ARBA00022723"/>
    </source>
</evidence>
<evidence type="ECO:0000256" key="2">
    <source>
        <dbReference type="ARBA" id="ARBA00004963"/>
    </source>
</evidence>
<dbReference type="GO" id="GO:0004416">
    <property type="term" value="F:hydroxyacylglutathione hydrolase activity"/>
    <property type="evidence" value="ECO:0007669"/>
    <property type="project" value="UniProtKB-UniRule"/>
</dbReference>
<protein>
    <recommendedName>
        <fullName evidence="7">Hydroxyacylglutathione hydrolase</fullName>
        <ecNumber evidence="7">3.1.2.6</ecNumber>
    </recommendedName>
    <alternativeName>
        <fullName evidence="7">Glyoxalase II</fullName>
        <shortName evidence="7">Glx II</shortName>
    </alternativeName>
</protein>
<dbReference type="Pfam" id="PF00753">
    <property type="entry name" value="Lactamase_B"/>
    <property type="match status" value="1"/>
</dbReference>
<dbReference type="InterPro" id="IPR035680">
    <property type="entry name" value="Clx_II_MBL"/>
</dbReference>
<evidence type="ECO:0000256" key="1">
    <source>
        <dbReference type="ARBA" id="ARBA00001623"/>
    </source>
</evidence>
<keyword evidence="5 7" id="KW-0378">Hydrolase</keyword>
<evidence type="ECO:0000256" key="5">
    <source>
        <dbReference type="ARBA" id="ARBA00022801"/>
    </source>
</evidence>
<dbReference type="Pfam" id="PF16123">
    <property type="entry name" value="HAGH_C"/>
    <property type="match status" value="1"/>
</dbReference>
<comment type="caution">
    <text evidence="9">The sequence shown here is derived from an EMBL/GenBank/DDBJ whole genome shotgun (WGS) entry which is preliminary data.</text>
</comment>
<sequence>MMNIFPIPAFNDNYIWLLQEGSHAVVVDPGDAGPVQAHLAREQLTLDAILVTHHHADHVGGVTQLASQWHCPVFGPAITPFTGVTDPVLDGEHLTLPTLNLTLQALAVPGHTLDHLAYYGDGMLFCGDTLFACGCGRLFEGTAAQMYQSLSRLAALPDTTQVYCSHEYTLANQRFALAADPDNADLHQRHQRDLQARAINQPTLPSTIGLEKRTNPFLRHQTATLIERASQQMGQTLSAGEATFAALRAWKDRF</sequence>
<feature type="binding site" evidence="7">
    <location>
        <position position="128"/>
    </location>
    <ligand>
        <name>Zn(2+)</name>
        <dbReference type="ChEBI" id="CHEBI:29105"/>
        <label>2</label>
    </ligand>
</feature>
<evidence type="ECO:0000313" key="9">
    <source>
        <dbReference type="EMBL" id="MBB5019657.1"/>
    </source>
</evidence>
<dbReference type="PIRSF" id="PIRSF005457">
    <property type="entry name" value="Glx"/>
    <property type="match status" value="1"/>
</dbReference>
<comment type="catalytic activity">
    <reaction evidence="1 7">
        <text>an S-(2-hydroxyacyl)glutathione + H2O = a 2-hydroxy carboxylate + glutathione + H(+)</text>
        <dbReference type="Rhea" id="RHEA:21864"/>
        <dbReference type="ChEBI" id="CHEBI:15377"/>
        <dbReference type="ChEBI" id="CHEBI:15378"/>
        <dbReference type="ChEBI" id="CHEBI:57925"/>
        <dbReference type="ChEBI" id="CHEBI:58896"/>
        <dbReference type="ChEBI" id="CHEBI:71261"/>
        <dbReference type="EC" id="3.1.2.6"/>
    </reaction>
</comment>